<dbReference type="PANTHER" id="PTHR11774:SF6">
    <property type="entry name" value="PROTEIN FARNESYLTRANSFERASE SUBUNIT BETA"/>
    <property type="match status" value="1"/>
</dbReference>
<feature type="compositionally biased region" description="Gly residues" evidence="10">
    <location>
        <begin position="540"/>
        <end position="550"/>
    </location>
</feature>
<dbReference type="PANTHER" id="PTHR11774">
    <property type="entry name" value="GERANYLGERANYL TRANSFERASE TYPE BETA SUBUNIT"/>
    <property type="match status" value="1"/>
</dbReference>
<dbReference type="InterPro" id="IPR026872">
    <property type="entry name" value="FTB"/>
</dbReference>
<comment type="caution">
    <text evidence="12">The sequence shown here is derived from an EMBL/GenBank/DDBJ whole genome shotgun (WGS) entry which is preliminary data.</text>
</comment>
<evidence type="ECO:0000259" key="11">
    <source>
        <dbReference type="Pfam" id="PF00432"/>
    </source>
</evidence>
<dbReference type="AlphaFoldDB" id="A0AB34PS44"/>
<evidence type="ECO:0000256" key="3">
    <source>
        <dbReference type="ARBA" id="ARBA00015798"/>
    </source>
</evidence>
<protein>
    <recommendedName>
        <fullName evidence="3 9">Protein farnesyltransferase subunit beta</fullName>
        <shortName evidence="9">FTase-beta</shortName>
        <ecNumber evidence="2 9">2.5.1.58</ecNumber>
    </recommendedName>
</protein>
<comment type="subunit">
    <text evidence="9">Heterodimer of an alpha and a beta subunit.</text>
</comment>
<dbReference type="Pfam" id="PF00432">
    <property type="entry name" value="Prenyltrans"/>
    <property type="match status" value="1"/>
</dbReference>
<feature type="region of interest" description="Disordered" evidence="10">
    <location>
        <begin position="533"/>
        <end position="553"/>
    </location>
</feature>
<proteinExistence type="inferred from homology"/>
<keyword evidence="7" id="KW-0677">Repeat</keyword>
<evidence type="ECO:0000256" key="10">
    <source>
        <dbReference type="SAM" id="MobiDB-lite"/>
    </source>
</evidence>
<evidence type="ECO:0000256" key="5">
    <source>
        <dbReference type="ARBA" id="ARBA00022679"/>
    </source>
</evidence>
<evidence type="ECO:0000256" key="4">
    <source>
        <dbReference type="ARBA" id="ARBA00022602"/>
    </source>
</evidence>
<dbReference type="Gene3D" id="1.50.10.20">
    <property type="match status" value="1"/>
</dbReference>
<evidence type="ECO:0000256" key="2">
    <source>
        <dbReference type="ARBA" id="ARBA00012702"/>
    </source>
</evidence>
<keyword evidence="5 9" id="KW-0808">Transferase</keyword>
<dbReference type="InterPro" id="IPR045089">
    <property type="entry name" value="PGGT1B-like"/>
</dbReference>
<dbReference type="EMBL" id="AJIX01000026">
    <property type="protein sequence ID" value="KGR09466.1"/>
    <property type="molecule type" value="Genomic_DNA"/>
</dbReference>
<accession>A0AB34PS44</accession>
<feature type="compositionally biased region" description="Low complexity" evidence="10">
    <location>
        <begin position="24"/>
        <end position="36"/>
    </location>
</feature>
<evidence type="ECO:0000256" key="1">
    <source>
        <dbReference type="ARBA" id="ARBA00010497"/>
    </source>
</evidence>
<keyword evidence="8 9" id="KW-0862">Zinc</keyword>
<dbReference type="GO" id="GO:0097354">
    <property type="term" value="P:prenylation"/>
    <property type="evidence" value="ECO:0007669"/>
    <property type="project" value="UniProtKB-UniRule"/>
</dbReference>
<evidence type="ECO:0000256" key="9">
    <source>
        <dbReference type="RuleBase" id="RU365056"/>
    </source>
</evidence>
<comment type="similarity">
    <text evidence="1 9">Belongs to the protein prenyltransferase subunit beta family.</text>
</comment>
<feature type="domain" description="Prenyltransferase alpha-alpha toroid" evidence="11">
    <location>
        <begin position="167"/>
        <end position="561"/>
    </location>
</feature>
<comment type="catalytic activity">
    <reaction evidence="9">
        <text>L-cysteinyl-[protein] + (2E,6E)-farnesyl diphosphate = S-(2E,6E)-farnesyl-L-cysteinyl-[protein] + diphosphate</text>
        <dbReference type="Rhea" id="RHEA:13345"/>
        <dbReference type="Rhea" id="RHEA-COMP:10131"/>
        <dbReference type="Rhea" id="RHEA-COMP:11535"/>
        <dbReference type="ChEBI" id="CHEBI:29950"/>
        <dbReference type="ChEBI" id="CHEBI:33019"/>
        <dbReference type="ChEBI" id="CHEBI:86019"/>
        <dbReference type="ChEBI" id="CHEBI:175763"/>
    </reaction>
</comment>
<dbReference type="InterPro" id="IPR001330">
    <property type="entry name" value="Prenyltrans"/>
</dbReference>
<evidence type="ECO:0000256" key="6">
    <source>
        <dbReference type="ARBA" id="ARBA00022723"/>
    </source>
</evidence>
<dbReference type="GO" id="GO:0004660">
    <property type="term" value="F:protein farnesyltransferase activity"/>
    <property type="evidence" value="ECO:0007669"/>
    <property type="project" value="UniProtKB-UniRule"/>
</dbReference>
<evidence type="ECO:0000313" key="13">
    <source>
        <dbReference type="Proteomes" id="UP000030161"/>
    </source>
</evidence>
<evidence type="ECO:0000313" key="12">
    <source>
        <dbReference type="EMBL" id="KGR09466.1"/>
    </source>
</evidence>
<dbReference type="CDD" id="cd02893">
    <property type="entry name" value="FTase"/>
    <property type="match status" value="1"/>
</dbReference>
<dbReference type="GO" id="GO:0005965">
    <property type="term" value="C:protein farnesyltransferase complex"/>
    <property type="evidence" value="ECO:0007669"/>
    <property type="project" value="UniProtKB-UniRule"/>
</dbReference>
<keyword evidence="6 9" id="KW-0479">Metal-binding</keyword>
<reference evidence="12 13" key="1">
    <citation type="submission" date="2013-12" db="EMBL/GenBank/DDBJ databases">
        <title>The Genome Sequence of Candida albicans P78048.</title>
        <authorList>
            <consortium name="The Broad Institute Genome Sequencing Platform"/>
            <consortium name="The Broad Institute Genome Sequencing Center for Infectious Disease"/>
            <person name="Cuomo C."/>
            <person name="Bennett R."/>
            <person name="Hirakawa M."/>
            <person name="Noverr M."/>
            <person name="Mitchell A."/>
            <person name="Young S.K."/>
            <person name="Zeng Q."/>
            <person name="Gargeya S."/>
            <person name="Fitzgerald M."/>
            <person name="Abouelleil A."/>
            <person name="Alvarado L."/>
            <person name="Berlin A.M."/>
            <person name="Chapman S.B."/>
            <person name="Dewar J."/>
            <person name="Goldberg J."/>
            <person name="Griggs A."/>
            <person name="Gujja S."/>
            <person name="Hansen M."/>
            <person name="Howarth C."/>
            <person name="Imamovic A."/>
            <person name="Larimer J."/>
            <person name="McCowan C."/>
            <person name="Murphy C."/>
            <person name="Pearson M."/>
            <person name="Priest M."/>
            <person name="Roberts A."/>
            <person name="Saif S."/>
            <person name="Shea T."/>
            <person name="Sykes S."/>
            <person name="Wortman J."/>
            <person name="Nusbaum C."/>
            <person name="Birren B."/>
        </authorList>
    </citation>
    <scope>NUCLEOTIDE SEQUENCE [LARGE SCALE GENOMIC DNA]</scope>
    <source>
        <strain evidence="12 13">P78048</strain>
    </source>
</reference>
<comment type="cofactor">
    <cofactor evidence="9">
        <name>Zn(2+)</name>
        <dbReference type="ChEBI" id="CHEBI:29105"/>
    </cofactor>
    <text evidence="9">Binds 1 zinc ion per subunit.</text>
</comment>
<dbReference type="InterPro" id="IPR008930">
    <property type="entry name" value="Terpenoid_cyclase/PrenylTrfase"/>
</dbReference>
<dbReference type="SUPFAM" id="SSF48239">
    <property type="entry name" value="Terpenoid cyclases/Protein prenyltransferases"/>
    <property type="match status" value="1"/>
</dbReference>
<dbReference type="GO" id="GO:0008270">
    <property type="term" value="F:zinc ion binding"/>
    <property type="evidence" value="ECO:0007669"/>
    <property type="project" value="UniProtKB-UniRule"/>
</dbReference>
<dbReference type="Proteomes" id="UP000030161">
    <property type="component" value="Unassembled WGS sequence"/>
</dbReference>
<sequence length="590" mass="67087">MSQDSNAKINYLLNIINSQRKPSIINNPSISSNTNRVRTKTKTRTRTSPNSKTKIKTKTMNTMKTNNRNSILTETEELFTNESQIIESFNSNCTIVDSNSDFHDKLHVYKSPIIDITKYFSPTVESQMDLELIILNEYYLKTHQHHQEQQNDEDEDEDEDDELNYFYIDAHLKYILSSLIDPMPSGYQVLDVNHSWMIYWLLNSYYLIQNPTMEINQSILDLIVNKITKCINYGDSLSGVPFDGIGGGNNQLGHLASTYAAILTLILTDQYELLDNLRELIRDWLLTLKKRSSCGSGASFIMHENGEMDARSTYCALIIINLLNLTNYEENSSSPEELDPLIDGVENWLNSCQTYEGGFSNIPNTEAHGGYTYCALASYFLLYENRKQFSSGSTSSSSRSRSNIDWEKLLEWSVHRQHELEGGVDGRTNKLVDACYGFWIGGLSPLLQLIIMNFSQGQGQQQEVKVFDEEKLRQYLLIIAQDESGGFKDKPGKQVDYYHTNYSLSGLSILEHSYKFSQDDEGRSLAFQIDVEREEEEEGGGGGGGGGGGDNFTNPIHPVFGIPIKFVKKCHDYFKLKPISKPKKRAEQKR</sequence>
<dbReference type="FunFam" id="1.50.10.20:FF:000079">
    <property type="entry name" value="Protein farnesyltransferase subunit beta"/>
    <property type="match status" value="1"/>
</dbReference>
<name>A0AB34PS44_CANAX</name>
<gene>
    <name evidence="12" type="ORF">MG3_03652</name>
</gene>
<evidence type="ECO:0000256" key="8">
    <source>
        <dbReference type="ARBA" id="ARBA00022833"/>
    </source>
</evidence>
<feature type="region of interest" description="Disordered" evidence="10">
    <location>
        <begin position="24"/>
        <end position="52"/>
    </location>
</feature>
<evidence type="ECO:0000256" key="7">
    <source>
        <dbReference type="ARBA" id="ARBA00022737"/>
    </source>
</evidence>
<dbReference type="EC" id="2.5.1.58" evidence="2 9"/>
<keyword evidence="4 9" id="KW-0637">Prenyltransferase</keyword>
<organism evidence="12 13">
    <name type="scientific">Candida albicans P78048</name>
    <dbReference type="NCBI Taxonomy" id="1094989"/>
    <lineage>
        <taxon>Eukaryota</taxon>
        <taxon>Fungi</taxon>
        <taxon>Dikarya</taxon>
        <taxon>Ascomycota</taxon>
        <taxon>Saccharomycotina</taxon>
        <taxon>Pichiomycetes</taxon>
        <taxon>Debaryomycetaceae</taxon>
        <taxon>Candida/Lodderomyces clade</taxon>
        <taxon>Candida</taxon>
    </lineage>
</organism>
<comment type="function">
    <text evidence="9">Catalyzes the transfer of a farnesyl moiety from farnesyl diphosphate to a cysteine at the fourth position from the C-terminus of several proteins. The beta subunit is responsible for peptide-binding.</text>
</comment>